<gene>
    <name evidence="4" type="primary">KLHL31</name>
    <name evidence="4" type="ORF">BLAG_LOCUS23268</name>
</gene>
<keyword evidence="1" id="KW-0880">Kelch repeat</keyword>
<evidence type="ECO:0000256" key="1">
    <source>
        <dbReference type="ARBA" id="ARBA00022441"/>
    </source>
</evidence>
<accession>A0A8K0AED7</accession>
<feature type="compositionally biased region" description="Basic and acidic residues" evidence="3">
    <location>
        <begin position="282"/>
        <end position="292"/>
    </location>
</feature>
<dbReference type="InterPro" id="IPR015915">
    <property type="entry name" value="Kelch-typ_b-propeller"/>
</dbReference>
<dbReference type="Pfam" id="PF07646">
    <property type="entry name" value="Kelch_2"/>
    <property type="match status" value="1"/>
</dbReference>
<dbReference type="EMBL" id="OV696693">
    <property type="protein sequence ID" value="CAH1271174.1"/>
    <property type="molecule type" value="Genomic_DNA"/>
</dbReference>
<dbReference type="Gene3D" id="2.120.10.80">
    <property type="entry name" value="Kelch-type beta propeller"/>
    <property type="match status" value="1"/>
</dbReference>
<feature type="compositionally biased region" description="Acidic residues" evidence="3">
    <location>
        <begin position="233"/>
        <end position="281"/>
    </location>
</feature>
<evidence type="ECO:0000313" key="4">
    <source>
        <dbReference type="EMBL" id="CAH1271174.1"/>
    </source>
</evidence>
<feature type="compositionally biased region" description="Basic and acidic residues" evidence="3">
    <location>
        <begin position="357"/>
        <end position="369"/>
    </location>
</feature>
<keyword evidence="5" id="KW-1185">Reference proteome</keyword>
<feature type="compositionally biased region" description="Acidic residues" evidence="3">
    <location>
        <begin position="327"/>
        <end position="356"/>
    </location>
</feature>
<dbReference type="PANTHER" id="PTHR24412">
    <property type="entry name" value="KELCH PROTEIN"/>
    <property type="match status" value="1"/>
</dbReference>
<feature type="compositionally biased region" description="Acidic residues" evidence="3">
    <location>
        <begin position="293"/>
        <end position="319"/>
    </location>
</feature>
<organism evidence="4 5">
    <name type="scientific">Branchiostoma lanceolatum</name>
    <name type="common">Common lancelet</name>
    <name type="synonym">Amphioxus lanceolatum</name>
    <dbReference type="NCBI Taxonomy" id="7740"/>
    <lineage>
        <taxon>Eukaryota</taxon>
        <taxon>Metazoa</taxon>
        <taxon>Chordata</taxon>
        <taxon>Cephalochordata</taxon>
        <taxon>Leptocardii</taxon>
        <taxon>Amphioxiformes</taxon>
        <taxon>Branchiostomatidae</taxon>
        <taxon>Branchiostoma</taxon>
    </lineage>
</organism>
<evidence type="ECO:0000313" key="5">
    <source>
        <dbReference type="Proteomes" id="UP000838412"/>
    </source>
</evidence>
<feature type="compositionally biased region" description="Low complexity" evidence="3">
    <location>
        <begin position="221"/>
        <end position="232"/>
    </location>
</feature>
<dbReference type="SUPFAM" id="SSF117281">
    <property type="entry name" value="Kelch motif"/>
    <property type="match status" value="1"/>
</dbReference>
<dbReference type="OrthoDB" id="45365at2759"/>
<reference evidence="4" key="1">
    <citation type="submission" date="2022-01" db="EMBL/GenBank/DDBJ databases">
        <authorList>
            <person name="Braso-Vives M."/>
        </authorList>
    </citation>
    <scope>NUCLEOTIDE SEQUENCE</scope>
</reference>
<dbReference type="Proteomes" id="UP000838412">
    <property type="component" value="Chromosome 8"/>
</dbReference>
<dbReference type="InterPro" id="IPR011498">
    <property type="entry name" value="Kelch_2"/>
</dbReference>
<proteinExistence type="predicted"/>
<evidence type="ECO:0000256" key="3">
    <source>
        <dbReference type="SAM" id="MobiDB-lite"/>
    </source>
</evidence>
<protein>
    <submittedName>
        <fullName evidence="4">KLHL31 protein</fullName>
    </submittedName>
</protein>
<evidence type="ECO:0000256" key="2">
    <source>
        <dbReference type="ARBA" id="ARBA00022737"/>
    </source>
</evidence>
<feature type="region of interest" description="Disordered" evidence="3">
    <location>
        <begin position="217"/>
        <end position="369"/>
    </location>
</feature>
<name>A0A8K0AED7_BRALA</name>
<sequence>MIGRGPHSPPSRQAFRYDFPTDTWTQLPNMPRGRARHQSVVVDGKLYLVGGDVEASNEASLETTSPFSIDCCDLQKGTWIEPPTVPLIDTSSNTKVAARGGKLILFEGLKEGRSGKLCVHAFDGKDGRWVHSDIAYQEYAAHMLQIDMITEYCENVIRSNLHTSNCIGVMRLGNLYGLSNLESGKTDGYRYVHHVKVYDVNEKTITEVKKVPSIDDVNEVSSTANDNDSLSSSDDENHDLDECDFWITDDDSDEDDDNEDDNTDDNDNKEDDNNEDEDNKDDDNKDDGNKDENNEDDDNKDDDDRDDKDEDNKDDDNKEDDNKDDGNKDDDNEDDDNKDDDNKDDDNKDDDNDNLEDLDRPSDRHEDGGVFHRFHTNFQIFDWRFEDDIINHKFKDKESGERERSTSLFGQSVLIITKKISIGWYCRDLEEQKLENSDEPNQTA</sequence>
<dbReference type="PANTHER" id="PTHR24412:SF272">
    <property type="entry name" value="KELCH-LIKE PROTEIN DIABLO"/>
    <property type="match status" value="1"/>
</dbReference>
<keyword evidence="2" id="KW-0677">Repeat</keyword>
<dbReference type="AlphaFoldDB" id="A0A8K0AED7"/>